<feature type="region of interest" description="Disordered" evidence="1">
    <location>
        <begin position="27"/>
        <end position="75"/>
    </location>
</feature>
<reference evidence="2 3" key="1">
    <citation type="submission" date="2021-06" db="EMBL/GenBank/DDBJ databases">
        <authorList>
            <person name="Palmer J.M."/>
        </authorList>
    </citation>
    <scope>NUCLEOTIDE SEQUENCE [LARGE SCALE GENOMIC DNA]</scope>
    <source>
        <strain evidence="2 3">GA_2019</strain>
        <tissue evidence="2">Muscle</tissue>
    </source>
</reference>
<keyword evidence="3" id="KW-1185">Reference proteome</keyword>
<evidence type="ECO:0000313" key="3">
    <source>
        <dbReference type="Proteomes" id="UP001476798"/>
    </source>
</evidence>
<accession>A0ABV0Q0G6</accession>
<dbReference type="EMBL" id="JAHRIO010092452">
    <property type="protein sequence ID" value="MEQ2189255.1"/>
    <property type="molecule type" value="Genomic_DNA"/>
</dbReference>
<dbReference type="Proteomes" id="UP001476798">
    <property type="component" value="Unassembled WGS sequence"/>
</dbReference>
<gene>
    <name evidence="2" type="ORF">GOODEAATRI_023316</name>
</gene>
<name>A0ABV0Q0G6_9TELE</name>
<proteinExistence type="predicted"/>
<evidence type="ECO:0000256" key="1">
    <source>
        <dbReference type="SAM" id="MobiDB-lite"/>
    </source>
</evidence>
<protein>
    <submittedName>
        <fullName evidence="2">Uncharacterized protein</fullName>
    </submittedName>
</protein>
<sequence length="75" mass="8657">MVIRWVAYRAQGKGKAAREDMILAKGERWSSNPPVEMRRRWHSPPKLGQKHLNDGVVSDETEQDQSRKSVLCRTP</sequence>
<comment type="caution">
    <text evidence="2">The sequence shown here is derived from an EMBL/GenBank/DDBJ whole genome shotgun (WGS) entry which is preliminary data.</text>
</comment>
<organism evidence="2 3">
    <name type="scientific">Goodea atripinnis</name>
    <dbReference type="NCBI Taxonomy" id="208336"/>
    <lineage>
        <taxon>Eukaryota</taxon>
        <taxon>Metazoa</taxon>
        <taxon>Chordata</taxon>
        <taxon>Craniata</taxon>
        <taxon>Vertebrata</taxon>
        <taxon>Euteleostomi</taxon>
        <taxon>Actinopterygii</taxon>
        <taxon>Neopterygii</taxon>
        <taxon>Teleostei</taxon>
        <taxon>Neoteleostei</taxon>
        <taxon>Acanthomorphata</taxon>
        <taxon>Ovalentaria</taxon>
        <taxon>Atherinomorphae</taxon>
        <taxon>Cyprinodontiformes</taxon>
        <taxon>Goodeidae</taxon>
        <taxon>Goodea</taxon>
    </lineage>
</organism>
<evidence type="ECO:0000313" key="2">
    <source>
        <dbReference type="EMBL" id="MEQ2189255.1"/>
    </source>
</evidence>